<accession>A0ABW7CRI8</accession>
<comment type="similarity">
    <text evidence="5">In the N-terminal section; belongs to the CdiA toxin family.</text>
</comment>
<dbReference type="NCBIfam" id="TIGR01731">
    <property type="entry name" value="fil_hemag_20aa"/>
    <property type="match status" value="19"/>
</dbReference>
<name>A0ABW7CRI8_9GAMM</name>
<keyword evidence="2" id="KW-0800">Toxin</keyword>
<feature type="compositionally biased region" description="Low complexity" evidence="6">
    <location>
        <begin position="2696"/>
        <end position="2707"/>
    </location>
</feature>
<evidence type="ECO:0000259" key="7">
    <source>
        <dbReference type="SMART" id="SM00912"/>
    </source>
</evidence>
<comment type="caution">
    <text evidence="8">The sequence shown here is derived from an EMBL/GenBank/DDBJ whole genome shotgun (WGS) entry which is preliminary data.</text>
</comment>
<feature type="compositionally biased region" description="Polar residues" evidence="6">
    <location>
        <begin position="2715"/>
        <end position="2724"/>
    </location>
</feature>
<feature type="compositionally biased region" description="Polar residues" evidence="6">
    <location>
        <begin position="2682"/>
        <end position="2695"/>
    </location>
</feature>
<feature type="compositionally biased region" description="Low complexity" evidence="6">
    <location>
        <begin position="2562"/>
        <end position="2574"/>
    </location>
</feature>
<dbReference type="Pfam" id="PF05594">
    <property type="entry name" value="Fil_haemagg"/>
    <property type="match status" value="13"/>
</dbReference>
<keyword evidence="4" id="KW-0843">Virulence</keyword>
<dbReference type="InterPro" id="IPR011050">
    <property type="entry name" value="Pectin_lyase_fold/virulence"/>
</dbReference>
<reference evidence="8 9" key="1">
    <citation type="submission" date="2024-07" db="EMBL/GenBank/DDBJ databases">
        <title>Novel bacterial strain Erwinia sp. OPT-41 promoting growth of various crops.</title>
        <authorList>
            <person name="Egorshina A."/>
            <person name="Lukyantsev M.A."/>
            <person name="Golubev S.N."/>
            <person name="Muratova A.Y."/>
            <person name="Bulygina E.A."/>
        </authorList>
    </citation>
    <scope>NUCLEOTIDE SEQUENCE [LARGE SCALE GENOMIC DNA]</scope>
    <source>
        <strain evidence="8 9">OPT-41</strain>
    </source>
</reference>
<evidence type="ECO:0000256" key="1">
    <source>
        <dbReference type="ARBA" id="ARBA00004219"/>
    </source>
</evidence>
<dbReference type="EMBL" id="JBGCUC010000029">
    <property type="protein sequence ID" value="MFG6078829.1"/>
    <property type="molecule type" value="Genomic_DNA"/>
</dbReference>
<evidence type="ECO:0000256" key="4">
    <source>
        <dbReference type="ARBA" id="ARBA00023026"/>
    </source>
</evidence>
<sequence length="3516" mass="360415">MDDRQQVSLARRVLSYVVCYLIAVQPMLPAAAAIAPATPGTKIDAAGNGVPVVNIATPNQAGISHNQYQQFNVGKEGLILNNATGQLTQTRLGGLIQNNPHLKAGQEARAIINEVVGANRSQLQGYTEVAGKAASVMVANPYGITCNGCGFINTPNVTLTTGKPQLDANGNLAALEVSKGSVIVEGQGLDGSSADAVAIVARATEINAGIHAKDLSVITGANRVGQDGSVTSIAGEGAVPAVSVDTGALGGMYANRIHLVSSEKGVGVNLGNLNARQGDMVLDVNGQLTMRNSLTSGALKVKGESLTLTGDHKAGGAVTLSAGNAIAVQSGSLLSDGDITLNGRNNVNLADAHLTAGRTIGLSGQTVNIDQHSEANGAGNITLSGVQLGNAGQIRSGQQLDITADTLTNKGSLAADGQLTAQVAALDNQGTLQSEQAMSLAGNTLLNGGKIASGGQLTTRHQGLTQNGTLSAVKGLALAADTLTANSGSRTASEGKIDLKGDVIRLAGEVTGNDVIVNGKQITTDGSAQLQSKSALQLTATQATLNGTQTAVKAMSLKADSLQHGGKSYADELSIEAAEISNSGTLIAPELVLIGQRLSNSGLIQGDRKLGFAASRFDNLQNGTLHSNSDLSLAVARINNQGLITGDKGLSFSGESLTNGGEINAESLDLSNLTLTNQSAGLLLAKNGLTFSGGQLDNAGQMAAGSLSQTKGDLSNTGSIQAVQAMRLQTEALDNQGTLLSGDALNLTASALNNSGQIQADTLALAANKAINTGTVRSEKQTQLQVVGTLNNSGQILSAQDLSVQSGSLANSGSLIGKVLTLQGDLLNSGLLQSADVTVVGNSLQNLSDGQILSENAVRVNADTLVNQGDIQANNLQLALKNRLDNQATGTLLAQNGGAVLSAPAFSNAGKIAAQLLNLSDSTLINSGLLQGTDDLSLTADTIENQQAGRMLTGGDLTLDAGQLTTDGVLQAMNAMVKATEWQHDGSLLTTGTLSANLSSLLAMQGELMSKGGTDINAGTFHNSGSLLSEGDMTLGGGSLTNTGAIQGDNLTLRPMQIDNNGSLTGLQSLTLGASAPGRARMLLATTSSPLPALANGSQGSLLTLGTLKIKAGSVINDGRWQGQQILLDAQNLTQRGAIQSADVLQLLLSDRLEAGANSKITANGTAALQALTLSNDGEWTAKNLTLTSNTLNNNGAIGGVIGLTLALQGAFTQQQDKTLLSAGKLTLNAGSVNNQGRVQGKSLQIISGQLDNGGRLQSDDATNLTLTGNLNNTASGSIISNGPLTLSTPGLVNAGLIQNGNGSVLSVAGETRNSGRLLNGGTLNLNSASLNNSGWLQATTLLANAATLINSGTVLAEQQGVLTGNGLTNYGTVQGNNLTVNYQQINNSSTLLGNNQLALNSVQVNQQGNGRLFSGGDLIIHSDGLDSASQMVALGNLALTLANGLSARGVLAAGNTLSVSSNGDIDNQGTLQGNAVNLNAGGVLTNNGQMTTGSGVSTLSGSRIDLHSAGSIQGGSDITLNSRSDINVNGFTGTRGSLTLNTPGSIVNTALLYAGNNLWLLANSIRNQRGDILAGNNLWMQRDTGGNANSEVVNTSGTVETQNGDITVNTGRLLNTRDRLSVSQSTTQLSTQAGLGDPTIKISGWDIPDGELGYYLDKGLHFAPYQEAATQKFAFSSIFINVTANGGAGLISSGKDLTINAETLENHASDLLVQGNMTLSGAQLNNQSWQSGTNTEYLIYQYTDRLAKSGTHASMQGERSSSDDLISFIYHLTNHEIENTTGELYRAVIQAGGNISTNFSSDLSNTSTTTNAGVIGNTLVAPSLNIWSTPARVATLQKQNLNSTDKVAVNSPQWHDLLQDAIQQINGAIGLDNASANLPSAGNASNGYSLKSYQPRKVDTSAYPLPSGDNGYFVISPESTSPYLITVNPKLNGLGQLDKSLFGDLYSLLGAQPVGAVKETRAPYTDEKQFLGSSYLLNRLNLKPDNDYRFLGDAAFDTRYVSNVVLNQIGNRYLGGTGSDLEQMRYLMDNAAATQQSLGLQFGVSLTAAQLAALDKSIIWWEAATINGETVMVPKVYLSPKDVVVQNGSVIAGNNVTLKAGNVTNSSSTIAAQNTLALDSQNSIENLNSGLIQAANSLKLTALNSITNVASTISGKTVALESVNGDINNLTTARLWQSGTRNGKGTPGALTETQTSQTGAISATESLSLQSGRDINVQGATLSAGNDLLLNAHNDINVAANQLTASSGLADFKNGKRTVVNGSSVSTQGSDITAGGSLAMQSGHDLNIKASTVNAAGNAALAAGNDINLQSAATSQNNSQGKSESHSSGLARTTVTSGSDLTLAAGRDLNSQAAGLVADRDVALAAGRDVNLTAAQTASGNSYRSGKKTEINESVRQQGTEIASGGSTSVTAGRDVNSEAAQVTATQDVAVSAGRDINLATATESGYSYKEETKTKKSFLKKTTTHTVKESSDTAEKGTLLSGDNVTLNAGNNLLVKGSAVAGEHDVALKAGNNVDIVAATNTDSSWQLSEKKKSGLMGSGGIGFTIGSSKTRQELKEKGTTQSQSGSTVGSSAGNLSISAGGQAHVGGSDLIAGNNLSLSGDSVVIDPGHDRRTSDQTFEQKSSGLTLALSGTVGSAINSAVTTAQTASKESDGRLAALQATKATLSGVQASQAMRMDTSKGNDPANNNTIGVSATYGSQSSKSTSHSEQDRTSGSTLNAGNNLTIAATGGKEGTQSGDIAIAGSQLKAGQNVTLNAARDITLLSAQDTDLTTGKNESKGGTLGIGIGAGSGGWGISVSASVNSSNGREKSNGVTQNETTLDAGRQLTLSSGRDTTLSGAQASGSKVVADVGRNLTLSSMQDSNSYDSKQTSVSAGGSFTFGSMSGSAYLSANRDKMKSNYDSVIEQTGIFGGQDGFDITVGNHTQLNGAIIGSTATADKNRLDTGTLGFSDIDNRADYKVQHVGGSFSTGAPIGSQLLSNMASTLLSGVGSSGHAEGTTRAAVSDGIVTIRNQNDQQQDISRLSHDVAGANGSISPIFDKEKEQKRLQTAQLVGEIAGQAMDIARTEGSIRATNAGKAELAKKGMQEPGEKATKEDWKAYNDALINSDSYQKTQKEFGTGSAIQQGMQAATAAVQGLLAGNVQSAIAGASAPYLAGLIHKETTTIGPDGKEVVNEPANLIAHAVLGAVVAQIQGNSALAGAAGATTGEYIAQQLYPGVSRDKLSETQKQYISELSTLAAGLAGGIAGDSSAGAIAGAQAGKNAAENNNLASALGAMEAQKKGTIAKYEAAQKAICDQNREMCTGIVKNIANTGLDFVPIVGTIKSFKEAETAIDYLAAAISLVPEAGPFAGKAVKAAQAALKNGDVAEASRLINKASDEFKVKALDVGSYKELKAREVVGDGLEHDHIPSFAAIRQAKENELGRKLKKVEEKILYNNATAIELPRDVHKAGRTYGGKNTSSQVKQDALNLCDAECLDTDAHRKNLTELGYDSKAIEQAIEKVKARNRETGVTK</sequence>
<dbReference type="Pfam" id="PF04829">
    <property type="entry name" value="PT-VENN"/>
    <property type="match status" value="1"/>
</dbReference>
<feature type="compositionally biased region" description="Polar residues" evidence="6">
    <location>
        <begin position="2804"/>
        <end position="2822"/>
    </location>
</feature>
<feature type="region of interest" description="Disordered" evidence="6">
    <location>
        <begin position="2553"/>
        <end position="2576"/>
    </location>
</feature>
<feature type="region of interest" description="Disordered" evidence="6">
    <location>
        <begin position="2680"/>
        <end position="2724"/>
    </location>
</feature>
<evidence type="ECO:0000256" key="6">
    <source>
        <dbReference type="SAM" id="MobiDB-lite"/>
    </source>
</evidence>
<evidence type="ECO:0000256" key="5">
    <source>
        <dbReference type="ARBA" id="ARBA00024043"/>
    </source>
</evidence>
<comment type="subcellular location">
    <subcellularLocation>
        <location evidence="1">Target cell</location>
        <location evidence="1">Target cell cytoplasm</location>
    </subcellularLocation>
</comment>
<feature type="region of interest" description="Disordered" evidence="6">
    <location>
        <begin position="2802"/>
        <end position="2822"/>
    </location>
</feature>
<feature type="region of interest" description="Disordered" evidence="6">
    <location>
        <begin position="2179"/>
        <end position="2198"/>
    </location>
</feature>
<dbReference type="InterPro" id="IPR008619">
    <property type="entry name" value="Filamentous_hemagglutn_rpt"/>
</dbReference>
<dbReference type="Pfam" id="PF13332">
    <property type="entry name" value="Fil_haemagg_2"/>
    <property type="match status" value="4"/>
</dbReference>
<organism evidence="8 9">
    <name type="scientific">Erwinia plantamica</name>
    <dbReference type="NCBI Taxonomy" id="3237104"/>
    <lineage>
        <taxon>Bacteria</taxon>
        <taxon>Pseudomonadati</taxon>
        <taxon>Pseudomonadota</taxon>
        <taxon>Gammaproteobacteria</taxon>
        <taxon>Enterobacterales</taxon>
        <taxon>Erwiniaceae</taxon>
        <taxon>Erwinia</taxon>
    </lineage>
</organism>
<dbReference type="RefSeq" id="WP_394150390.1">
    <property type="nucleotide sequence ID" value="NZ_JBGCUC010000029.1"/>
</dbReference>
<dbReference type="InterPro" id="IPR008638">
    <property type="entry name" value="FhaB/CdiA-like_TPS"/>
</dbReference>
<dbReference type="SUPFAM" id="SSF51126">
    <property type="entry name" value="Pectin lyase-like"/>
    <property type="match status" value="1"/>
</dbReference>
<evidence type="ECO:0000256" key="3">
    <source>
        <dbReference type="ARBA" id="ARBA00022913"/>
    </source>
</evidence>
<dbReference type="NCBIfam" id="TIGR01901">
    <property type="entry name" value="adhes_NPXG"/>
    <property type="match status" value="1"/>
</dbReference>
<gene>
    <name evidence="8" type="ORF">AB3U87_21070</name>
</gene>
<dbReference type="SMART" id="SM00912">
    <property type="entry name" value="Haemagg_act"/>
    <property type="match status" value="1"/>
</dbReference>
<dbReference type="Proteomes" id="UP001605250">
    <property type="component" value="Unassembled WGS sequence"/>
</dbReference>
<evidence type="ECO:0000313" key="8">
    <source>
        <dbReference type="EMBL" id="MFG6078829.1"/>
    </source>
</evidence>
<feature type="region of interest" description="Disordered" evidence="6">
    <location>
        <begin position="2313"/>
        <end position="2335"/>
    </location>
</feature>
<dbReference type="InterPro" id="IPR010069">
    <property type="entry name" value="CdiA_FHA1_rpt"/>
</dbReference>
<feature type="domain" description="Filamentous haemagglutinin FhaB/tRNA nuclease CdiA-like TPS" evidence="7">
    <location>
        <begin position="47"/>
        <end position="169"/>
    </location>
</feature>
<dbReference type="Pfam" id="PF05860">
    <property type="entry name" value="TPS"/>
    <property type="match status" value="1"/>
</dbReference>
<evidence type="ECO:0000256" key="2">
    <source>
        <dbReference type="ARBA" id="ARBA00022656"/>
    </source>
</evidence>
<dbReference type="Gene3D" id="2.160.20.10">
    <property type="entry name" value="Single-stranded right-handed beta-helix, Pectin lyase-like"/>
    <property type="match status" value="1"/>
</dbReference>
<keyword evidence="9" id="KW-1185">Reference proteome</keyword>
<evidence type="ECO:0000313" key="9">
    <source>
        <dbReference type="Proteomes" id="UP001605250"/>
    </source>
</evidence>
<proteinExistence type="inferred from homology"/>
<dbReference type="InterPro" id="IPR006914">
    <property type="entry name" value="VENN_dom"/>
</dbReference>
<dbReference type="InterPro" id="IPR012334">
    <property type="entry name" value="Pectin_lyas_fold"/>
</dbReference>
<dbReference type="InterPro" id="IPR025157">
    <property type="entry name" value="Hemagglutinin_rpt"/>
</dbReference>
<keyword evidence="3" id="KW-1266">Target cell cytoplasm</keyword>
<protein>
    <submittedName>
        <fullName evidence="8">Hemagglutinin repeat-containing protein</fullName>
    </submittedName>
</protein>